<dbReference type="InterPro" id="IPR013783">
    <property type="entry name" value="Ig-like_fold"/>
</dbReference>
<dbReference type="Gene3D" id="2.60.40.10">
    <property type="entry name" value="Immunoglobulins"/>
    <property type="match status" value="1"/>
</dbReference>
<dbReference type="EMBL" id="JAEPRB010000226">
    <property type="protein sequence ID" value="KAG2218514.1"/>
    <property type="molecule type" value="Genomic_DNA"/>
</dbReference>
<feature type="coiled-coil region" evidence="6">
    <location>
        <begin position="257"/>
        <end position="284"/>
    </location>
</feature>
<feature type="region of interest" description="Disordered" evidence="7">
    <location>
        <begin position="289"/>
        <end position="308"/>
    </location>
</feature>
<evidence type="ECO:0000256" key="8">
    <source>
        <dbReference type="SAM" id="Phobius"/>
    </source>
</evidence>
<dbReference type="PANTHER" id="PTHR10809:SF6">
    <property type="entry name" value="AT11025P-RELATED"/>
    <property type="match status" value="1"/>
</dbReference>
<gene>
    <name evidence="10" type="ORF">INT45_004116</name>
</gene>
<dbReference type="GO" id="GO:0005886">
    <property type="term" value="C:plasma membrane"/>
    <property type="evidence" value="ECO:0007669"/>
    <property type="project" value="TreeGrafter"/>
</dbReference>
<name>A0A8H7VL17_9FUNG</name>
<evidence type="ECO:0000256" key="2">
    <source>
        <dbReference type="ARBA" id="ARBA00008932"/>
    </source>
</evidence>
<evidence type="ECO:0000256" key="4">
    <source>
        <dbReference type="ARBA" id="ARBA00022989"/>
    </source>
</evidence>
<dbReference type="InterPro" id="IPR008962">
    <property type="entry name" value="PapD-like_sf"/>
</dbReference>
<protein>
    <recommendedName>
        <fullName evidence="9">MSP domain-containing protein</fullName>
    </recommendedName>
</protein>
<feature type="domain" description="MSP" evidence="9">
    <location>
        <begin position="2"/>
        <end position="125"/>
    </location>
</feature>
<reference evidence="10 11" key="1">
    <citation type="submission" date="2020-12" db="EMBL/GenBank/DDBJ databases">
        <title>Metabolic potential, ecology and presence of endohyphal bacteria is reflected in genomic diversity of Mucoromycotina.</title>
        <authorList>
            <person name="Muszewska A."/>
            <person name="Okrasinska A."/>
            <person name="Steczkiewicz K."/>
            <person name="Drgas O."/>
            <person name="Orlowska M."/>
            <person name="Perlinska-Lenart U."/>
            <person name="Aleksandrzak-Piekarczyk T."/>
            <person name="Szatraj K."/>
            <person name="Zielenkiewicz U."/>
            <person name="Pilsyk S."/>
            <person name="Malc E."/>
            <person name="Mieczkowski P."/>
            <person name="Kruszewska J.S."/>
            <person name="Biernat P."/>
            <person name="Pawlowska J."/>
        </authorList>
    </citation>
    <scope>NUCLEOTIDE SEQUENCE [LARGE SCALE GENOMIC DNA]</scope>
    <source>
        <strain evidence="10 11">CBS 142.35</strain>
    </source>
</reference>
<comment type="similarity">
    <text evidence="2">Belongs to the VAMP-associated protein (VAP) (TC 9.B.17) family.</text>
</comment>
<keyword evidence="3 8" id="KW-0812">Transmembrane</keyword>
<evidence type="ECO:0000256" key="6">
    <source>
        <dbReference type="SAM" id="Coils"/>
    </source>
</evidence>
<dbReference type="PIRSF" id="PIRSF019693">
    <property type="entry name" value="VAMP-associated"/>
    <property type="match status" value="1"/>
</dbReference>
<dbReference type="Pfam" id="PF00635">
    <property type="entry name" value="Motile_Sperm"/>
    <property type="match status" value="1"/>
</dbReference>
<dbReference type="OrthoDB" id="264603at2759"/>
<evidence type="ECO:0000256" key="5">
    <source>
        <dbReference type="ARBA" id="ARBA00023136"/>
    </source>
</evidence>
<accession>A0A8H7VL17</accession>
<dbReference type="PANTHER" id="PTHR10809">
    <property type="entry name" value="VESICLE-ASSOCIATED MEMBRANE PROTEIN-ASSOCIATED PROTEIN"/>
    <property type="match status" value="1"/>
</dbReference>
<evidence type="ECO:0000256" key="7">
    <source>
        <dbReference type="SAM" id="MobiDB-lite"/>
    </source>
</evidence>
<evidence type="ECO:0000256" key="3">
    <source>
        <dbReference type="ARBA" id="ARBA00022692"/>
    </source>
</evidence>
<evidence type="ECO:0000256" key="1">
    <source>
        <dbReference type="ARBA" id="ARBA00004211"/>
    </source>
</evidence>
<keyword evidence="6" id="KW-0175">Coiled coil</keyword>
<keyword evidence="4 8" id="KW-1133">Transmembrane helix</keyword>
<feature type="region of interest" description="Disordered" evidence="7">
    <location>
        <begin position="228"/>
        <end position="252"/>
    </location>
</feature>
<organism evidence="10 11">
    <name type="scientific">Circinella minor</name>
    <dbReference type="NCBI Taxonomy" id="1195481"/>
    <lineage>
        <taxon>Eukaryota</taxon>
        <taxon>Fungi</taxon>
        <taxon>Fungi incertae sedis</taxon>
        <taxon>Mucoromycota</taxon>
        <taxon>Mucoromycotina</taxon>
        <taxon>Mucoromycetes</taxon>
        <taxon>Mucorales</taxon>
        <taxon>Lichtheimiaceae</taxon>
        <taxon>Circinella</taxon>
    </lineage>
</organism>
<dbReference type="InterPro" id="IPR000535">
    <property type="entry name" value="MSP_dom"/>
</dbReference>
<dbReference type="PROSITE" id="PS50202">
    <property type="entry name" value="MSP"/>
    <property type="match status" value="1"/>
</dbReference>
<comment type="subcellular location">
    <subcellularLocation>
        <location evidence="1">Membrane</location>
        <topology evidence="1">Single-pass type IV membrane protein</topology>
    </subcellularLocation>
</comment>
<feature type="compositionally biased region" description="Low complexity" evidence="7">
    <location>
        <begin position="230"/>
        <end position="245"/>
    </location>
</feature>
<comment type="caution">
    <text evidence="10">The sequence shown here is derived from an EMBL/GenBank/DDBJ whole genome shotgun (WGS) entry which is preliminary data.</text>
</comment>
<keyword evidence="5 8" id="KW-0472">Membrane</keyword>
<dbReference type="GO" id="GO:0005789">
    <property type="term" value="C:endoplasmic reticulum membrane"/>
    <property type="evidence" value="ECO:0007669"/>
    <property type="project" value="InterPro"/>
</dbReference>
<proteinExistence type="inferred from homology"/>
<dbReference type="GO" id="GO:0061817">
    <property type="term" value="P:endoplasmic reticulum-plasma membrane tethering"/>
    <property type="evidence" value="ECO:0007669"/>
    <property type="project" value="TreeGrafter"/>
</dbReference>
<dbReference type="InterPro" id="IPR016763">
    <property type="entry name" value="VAP"/>
</dbReference>
<dbReference type="GO" id="GO:0090158">
    <property type="term" value="P:endoplasmic reticulum membrane organization"/>
    <property type="evidence" value="ECO:0007669"/>
    <property type="project" value="TreeGrafter"/>
</dbReference>
<evidence type="ECO:0000259" key="9">
    <source>
        <dbReference type="PROSITE" id="PS50202"/>
    </source>
</evidence>
<keyword evidence="11" id="KW-1185">Reference proteome</keyword>
<dbReference type="SUPFAM" id="SSF49354">
    <property type="entry name" value="PapD-like"/>
    <property type="match status" value="1"/>
</dbReference>
<feature type="transmembrane region" description="Helical" evidence="8">
    <location>
        <begin position="311"/>
        <end position="332"/>
    </location>
</feature>
<dbReference type="AlphaFoldDB" id="A0A8H7VL17"/>
<evidence type="ECO:0000313" key="11">
    <source>
        <dbReference type="Proteomes" id="UP000646827"/>
    </source>
</evidence>
<evidence type="ECO:0000313" key="10">
    <source>
        <dbReference type="EMBL" id="KAG2218514.1"/>
    </source>
</evidence>
<sequence>MTLIIDPEHILPFERPLSRVIKQNIILRNSSNQVLAFKVKTTSPQIYSVRPNVGFIEPLGTVQILVNRQAEQNAPQECKDKFLILSTPLNDPNIKSTEEIHAMWTSMEIHNKKSISQAKLKCQFVDKISNINDNVSSSQQQLQPQELEPKPQPVPVDIPKQQQQLQNNYTPTIESSQHYNNLAVTATEPLQQQPPFVSPPRESKVSSVSEILRRSTELEQTYTTPSLIYNDDTTSARNTTTATPPRHVPHDNNGKQADDLAQSIGELKEQLNVYQNQISFLRQRHTDPKLAGQQQNDTEPRPQVQPPITTGYPISTVILVALFAFVLGYFVIHVTSL</sequence>
<dbReference type="Proteomes" id="UP000646827">
    <property type="component" value="Unassembled WGS sequence"/>
</dbReference>